<evidence type="ECO:0000256" key="3">
    <source>
        <dbReference type="ARBA" id="ARBA00022989"/>
    </source>
</evidence>
<keyword evidence="3 5" id="KW-1133">Transmembrane helix</keyword>
<dbReference type="Pfam" id="PF02361">
    <property type="entry name" value="CbiQ"/>
    <property type="match status" value="1"/>
</dbReference>
<accession>A0ABN0WES2</accession>
<evidence type="ECO:0000256" key="5">
    <source>
        <dbReference type="SAM" id="Phobius"/>
    </source>
</evidence>
<keyword evidence="7" id="KW-1185">Reference proteome</keyword>
<keyword evidence="2 5" id="KW-0812">Transmembrane</keyword>
<feature type="transmembrane region" description="Helical" evidence="5">
    <location>
        <begin position="113"/>
        <end position="135"/>
    </location>
</feature>
<evidence type="ECO:0000313" key="6">
    <source>
        <dbReference type="EMBL" id="GAA0334992.1"/>
    </source>
</evidence>
<proteinExistence type="predicted"/>
<gene>
    <name evidence="6" type="ORF">GCM10008967_27270</name>
</gene>
<dbReference type="PANTHER" id="PTHR33514">
    <property type="entry name" value="PROTEIN ABCI12, CHLOROPLASTIC"/>
    <property type="match status" value="1"/>
</dbReference>
<feature type="transmembrane region" description="Helical" evidence="5">
    <location>
        <begin position="246"/>
        <end position="265"/>
    </location>
</feature>
<comment type="caution">
    <text evidence="6">The sequence shown here is derived from an EMBL/GenBank/DDBJ whole genome shotgun (WGS) entry which is preliminary data.</text>
</comment>
<dbReference type="RefSeq" id="WP_343799928.1">
    <property type="nucleotide sequence ID" value="NZ_BAAADJ010000024.1"/>
</dbReference>
<dbReference type="CDD" id="cd16914">
    <property type="entry name" value="EcfT"/>
    <property type="match status" value="1"/>
</dbReference>
<name>A0ABN0WES2_9BACI</name>
<dbReference type="PANTHER" id="PTHR33514:SF1">
    <property type="entry name" value="ABC TRANSPORTER PERMEASE"/>
    <property type="match status" value="1"/>
</dbReference>
<protein>
    <submittedName>
        <fullName evidence="6">Energy-coupling factor transporter transmembrane component T</fullName>
    </submittedName>
</protein>
<evidence type="ECO:0000256" key="1">
    <source>
        <dbReference type="ARBA" id="ARBA00004141"/>
    </source>
</evidence>
<evidence type="ECO:0000256" key="2">
    <source>
        <dbReference type="ARBA" id="ARBA00022692"/>
    </source>
</evidence>
<dbReference type="EMBL" id="BAAADJ010000024">
    <property type="protein sequence ID" value="GAA0334992.1"/>
    <property type="molecule type" value="Genomic_DNA"/>
</dbReference>
<evidence type="ECO:0000313" key="7">
    <source>
        <dbReference type="Proteomes" id="UP001500782"/>
    </source>
</evidence>
<reference evidence="6 7" key="1">
    <citation type="journal article" date="2019" name="Int. J. Syst. Evol. Microbiol.">
        <title>The Global Catalogue of Microorganisms (GCM) 10K type strain sequencing project: providing services to taxonomists for standard genome sequencing and annotation.</title>
        <authorList>
            <consortium name="The Broad Institute Genomics Platform"/>
            <consortium name="The Broad Institute Genome Sequencing Center for Infectious Disease"/>
            <person name="Wu L."/>
            <person name="Ma J."/>
        </authorList>
    </citation>
    <scope>NUCLEOTIDE SEQUENCE [LARGE SCALE GENOMIC DNA]</scope>
    <source>
        <strain evidence="6 7">JCM 9731</strain>
    </source>
</reference>
<dbReference type="InterPro" id="IPR003339">
    <property type="entry name" value="ABC/ECF_trnsptr_transmembrane"/>
</dbReference>
<organism evidence="6 7">
    <name type="scientific">Bacillus carboniphilus</name>
    <dbReference type="NCBI Taxonomy" id="86663"/>
    <lineage>
        <taxon>Bacteria</taxon>
        <taxon>Bacillati</taxon>
        <taxon>Bacillota</taxon>
        <taxon>Bacilli</taxon>
        <taxon>Bacillales</taxon>
        <taxon>Bacillaceae</taxon>
        <taxon>Bacillus</taxon>
    </lineage>
</organism>
<dbReference type="Proteomes" id="UP001500782">
    <property type="component" value="Unassembled WGS sequence"/>
</dbReference>
<feature type="transmembrane region" description="Helical" evidence="5">
    <location>
        <begin position="66"/>
        <end position="85"/>
    </location>
</feature>
<keyword evidence="4 5" id="KW-0472">Membrane</keyword>
<evidence type="ECO:0000256" key="4">
    <source>
        <dbReference type="ARBA" id="ARBA00023136"/>
    </source>
</evidence>
<sequence>MAVEMLSYIERPSPIHRLTGATKLICFIIWSVAAMLTYDTRILLFLFLFSLIVFKISKIKIKEISFVLIFILVFLFINNFAIYLFSPAQGVEIYGTKHTLLGSGHYELTVEQLFYLGNITLKYLVVIPVALLFIVTTHPSEFASSLNRIGVSYRISYAVALALRYIPDIQREFRTIALSQQARGIDMSKKEKLPKRIKNAASIIAPLIFSSLDRIEVISNAMELRGFGKNKKRTWYSARPFQFSDYVAIFLLVIILLSSLIITFHDGNRFYNPFN</sequence>
<feature type="transmembrane region" description="Helical" evidence="5">
    <location>
        <begin position="27"/>
        <end position="54"/>
    </location>
</feature>
<comment type="subcellular location">
    <subcellularLocation>
        <location evidence="1">Membrane</location>
        <topology evidence="1">Multi-pass membrane protein</topology>
    </subcellularLocation>
</comment>